<gene>
    <name evidence="1" type="ORF">XELAEV_18009652mg</name>
</gene>
<evidence type="ECO:0000313" key="1">
    <source>
        <dbReference type="EMBL" id="OCT97429.1"/>
    </source>
</evidence>
<sequence>THERRLKQTFLTKPINGTFPCLNCAQCNSIIRGDQVMHPSTGKAITILGYHTCLSKYVVYYLKCPCGLGYVGKTIQCAKDRISKHKSDIAPDKDTPVTRHFKEKGHNASQLRFQILEENPRPRRGGNRDRILLQLQTVTPYGLNERIEYHWF</sequence>
<protein>
    <recommendedName>
        <fullName evidence="3">GIY-YIG domain-containing protein</fullName>
    </recommendedName>
</protein>
<reference evidence="2" key="1">
    <citation type="journal article" date="2016" name="Nature">
        <title>Genome evolution in the allotetraploid frog Xenopus laevis.</title>
        <authorList>
            <person name="Session A.M."/>
            <person name="Uno Y."/>
            <person name="Kwon T."/>
            <person name="Chapman J.A."/>
            <person name="Toyoda A."/>
            <person name="Takahashi S."/>
            <person name="Fukui A."/>
            <person name="Hikosaka A."/>
            <person name="Suzuki A."/>
            <person name="Kondo M."/>
            <person name="van Heeringen S.J."/>
            <person name="Quigley I."/>
            <person name="Heinz S."/>
            <person name="Ogino H."/>
            <person name="Ochi H."/>
            <person name="Hellsten U."/>
            <person name="Lyons J.B."/>
            <person name="Simakov O."/>
            <person name="Putnam N."/>
            <person name="Stites J."/>
            <person name="Kuroki Y."/>
            <person name="Tanaka T."/>
            <person name="Michiue T."/>
            <person name="Watanabe M."/>
            <person name="Bogdanovic O."/>
            <person name="Lister R."/>
            <person name="Georgiou G."/>
            <person name="Paranjpe S.S."/>
            <person name="van Kruijsbergen I."/>
            <person name="Shu S."/>
            <person name="Carlson J."/>
            <person name="Kinoshita T."/>
            <person name="Ohta Y."/>
            <person name="Mawaribuchi S."/>
            <person name="Jenkins J."/>
            <person name="Grimwood J."/>
            <person name="Schmutz J."/>
            <person name="Mitros T."/>
            <person name="Mozaffari S.V."/>
            <person name="Suzuki Y."/>
            <person name="Haramoto Y."/>
            <person name="Yamamoto T.S."/>
            <person name="Takagi C."/>
            <person name="Heald R."/>
            <person name="Miller K."/>
            <person name="Haudenschild C."/>
            <person name="Kitzman J."/>
            <person name="Nakayama T."/>
            <person name="Izutsu Y."/>
            <person name="Robert J."/>
            <person name="Fortriede J."/>
            <person name="Burns K."/>
            <person name="Lotay V."/>
            <person name="Karimi K."/>
            <person name="Yasuoka Y."/>
            <person name="Dichmann D.S."/>
            <person name="Flajnik M.F."/>
            <person name="Houston D.W."/>
            <person name="Shendure J."/>
            <person name="DuPasquier L."/>
            <person name="Vize P.D."/>
            <person name="Zorn A.M."/>
            <person name="Ito M."/>
            <person name="Marcotte E.M."/>
            <person name="Wallingford J.B."/>
            <person name="Ito Y."/>
            <person name="Asashima M."/>
            <person name="Ueno N."/>
            <person name="Matsuda Y."/>
            <person name="Veenstra G.J."/>
            <person name="Fujiyama A."/>
            <person name="Harland R.M."/>
            <person name="Taira M."/>
            <person name="Rokhsar D.S."/>
        </authorList>
    </citation>
    <scope>NUCLEOTIDE SEQUENCE [LARGE SCALE GENOMIC DNA]</scope>
    <source>
        <strain evidence="2">J</strain>
    </source>
</reference>
<evidence type="ECO:0000313" key="2">
    <source>
        <dbReference type="Proteomes" id="UP000694892"/>
    </source>
</evidence>
<organism evidence="1 2">
    <name type="scientific">Xenopus laevis</name>
    <name type="common">African clawed frog</name>
    <dbReference type="NCBI Taxonomy" id="8355"/>
    <lineage>
        <taxon>Eukaryota</taxon>
        <taxon>Metazoa</taxon>
        <taxon>Chordata</taxon>
        <taxon>Craniata</taxon>
        <taxon>Vertebrata</taxon>
        <taxon>Euteleostomi</taxon>
        <taxon>Amphibia</taxon>
        <taxon>Batrachia</taxon>
        <taxon>Anura</taxon>
        <taxon>Pipoidea</taxon>
        <taxon>Pipidae</taxon>
        <taxon>Xenopodinae</taxon>
        <taxon>Xenopus</taxon>
        <taxon>Xenopus</taxon>
    </lineage>
</organism>
<feature type="non-terminal residue" evidence="1">
    <location>
        <position position="1"/>
    </location>
</feature>
<proteinExistence type="predicted"/>
<evidence type="ECO:0008006" key="3">
    <source>
        <dbReference type="Google" id="ProtNLM"/>
    </source>
</evidence>
<dbReference type="EMBL" id="CM004467">
    <property type="protein sequence ID" value="OCT97429.1"/>
    <property type="molecule type" value="Genomic_DNA"/>
</dbReference>
<dbReference type="AlphaFoldDB" id="A0A974I0S4"/>
<accession>A0A974I0S4</accession>
<name>A0A974I0S4_XENLA</name>
<dbReference type="Proteomes" id="UP000694892">
    <property type="component" value="Chromosome 1S"/>
</dbReference>